<proteinExistence type="predicted"/>
<evidence type="ECO:0000256" key="1">
    <source>
        <dbReference type="SAM" id="SignalP"/>
    </source>
</evidence>
<keyword evidence="3" id="KW-1185">Reference proteome</keyword>
<evidence type="ECO:0000313" key="3">
    <source>
        <dbReference type="Proteomes" id="UP000503483"/>
    </source>
</evidence>
<accession>A0A6M8EB52</accession>
<evidence type="ECO:0008006" key="4">
    <source>
        <dbReference type="Google" id="ProtNLM"/>
    </source>
</evidence>
<feature type="chain" id="PRO_5026960298" description="Lipoprotein SmpA/OmlA domain-containing protein" evidence="1">
    <location>
        <begin position="20"/>
        <end position="170"/>
    </location>
</feature>
<dbReference type="Proteomes" id="UP000503483">
    <property type="component" value="Chromosome"/>
</dbReference>
<name>A0A6M8EB52_9BACT</name>
<sequence length="170" mass="18450">MLKSKIILLSGVCALFIFAGCENIQGPEVPESKLTPGKVQQHVSKGMFSTDVVKALGSPNIITKDKMGKTTWVYDRVSTYHSKTNGGLNFVRMNANDFVITGGIVAGTAAALSNSNPTNFLISAAAIGLATLINVQGDYEYKTEQKTMTIILDFDENDKLSNFSYMYSSF</sequence>
<gene>
    <name evidence="2" type="ORF">AACT_0440</name>
</gene>
<feature type="signal peptide" evidence="1">
    <location>
        <begin position="1"/>
        <end position="19"/>
    </location>
</feature>
<dbReference type="PROSITE" id="PS51257">
    <property type="entry name" value="PROKAR_LIPOPROTEIN"/>
    <property type="match status" value="1"/>
</dbReference>
<evidence type="ECO:0000313" key="2">
    <source>
        <dbReference type="EMBL" id="QKE27650.1"/>
    </source>
</evidence>
<dbReference type="RefSeq" id="WP_172124574.1">
    <property type="nucleotide sequence ID" value="NZ_CP042652.1"/>
</dbReference>
<organism evidence="2 3">
    <name type="scientific">Arcobacter acticola</name>
    <dbReference type="NCBI Taxonomy" id="1849015"/>
    <lineage>
        <taxon>Bacteria</taxon>
        <taxon>Pseudomonadati</taxon>
        <taxon>Campylobacterota</taxon>
        <taxon>Epsilonproteobacteria</taxon>
        <taxon>Campylobacterales</taxon>
        <taxon>Arcobacteraceae</taxon>
        <taxon>Arcobacter</taxon>
    </lineage>
</organism>
<keyword evidence="1" id="KW-0732">Signal</keyword>
<dbReference type="EMBL" id="CP042652">
    <property type="protein sequence ID" value="QKE27650.1"/>
    <property type="molecule type" value="Genomic_DNA"/>
</dbReference>
<dbReference type="AlphaFoldDB" id="A0A6M8EB52"/>
<dbReference type="KEGG" id="paco:AACT_0440"/>
<protein>
    <recommendedName>
        <fullName evidence="4">Lipoprotein SmpA/OmlA domain-containing protein</fullName>
    </recommendedName>
</protein>
<reference evidence="2 3" key="1">
    <citation type="submission" date="2019-08" db="EMBL/GenBank/DDBJ databases">
        <title>Complete genome sequence of Arcobacter acticola.</title>
        <authorList>
            <person name="Miller W."/>
        </authorList>
    </citation>
    <scope>NUCLEOTIDE SEQUENCE [LARGE SCALE GENOMIC DNA]</scope>
    <source>
        <strain evidence="2 3">KCTC 52212</strain>
    </source>
</reference>